<keyword evidence="2" id="KW-1185">Reference proteome</keyword>
<organism evidence="1 2">
    <name type="scientific">Hymenobacter luteus</name>
    <dbReference type="NCBI Taxonomy" id="1411122"/>
    <lineage>
        <taxon>Bacteria</taxon>
        <taxon>Pseudomonadati</taxon>
        <taxon>Bacteroidota</taxon>
        <taxon>Cytophagia</taxon>
        <taxon>Cytophagales</taxon>
        <taxon>Hymenobacteraceae</taxon>
        <taxon>Hymenobacter</taxon>
    </lineage>
</organism>
<evidence type="ECO:0000313" key="1">
    <source>
        <dbReference type="EMBL" id="MBB6057923.1"/>
    </source>
</evidence>
<sequence>MQISKHTDLRDGSSCILEYDEANGWLRATWLGHVEPREAYNGAARYLQALQNVRCPYLLNDNSQLSGPWFDSVEWLRTVWLPRALHMGLRYVAHVAQPHDLLDEAASMGRSLLEGQLHLQVFDDVASAEEWLHQMQADAA</sequence>
<dbReference type="AlphaFoldDB" id="A0A7W9WAH2"/>
<name>A0A7W9WAH2_9BACT</name>
<reference evidence="1 2" key="1">
    <citation type="submission" date="2020-08" db="EMBL/GenBank/DDBJ databases">
        <title>Genomic Encyclopedia of Type Strains, Phase IV (KMG-IV): sequencing the most valuable type-strain genomes for metagenomic binning, comparative biology and taxonomic classification.</title>
        <authorList>
            <person name="Goeker M."/>
        </authorList>
    </citation>
    <scope>NUCLEOTIDE SEQUENCE [LARGE SCALE GENOMIC DNA]</scope>
    <source>
        <strain evidence="1 2">DSM 26718</strain>
    </source>
</reference>
<evidence type="ECO:0008006" key="3">
    <source>
        <dbReference type="Google" id="ProtNLM"/>
    </source>
</evidence>
<dbReference type="Proteomes" id="UP000532746">
    <property type="component" value="Unassembled WGS sequence"/>
</dbReference>
<evidence type="ECO:0000313" key="2">
    <source>
        <dbReference type="Proteomes" id="UP000532746"/>
    </source>
</evidence>
<dbReference type="EMBL" id="JACHGG010000001">
    <property type="protein sequence ID" value="MBB6057923.1"/>
    <property type="molecule type" value="Genomic_DNA"/>
</dbReference>
<accession>A0A7W9WAH2</accession>
<dbReference type="RefSeq" id="WP_183401891.1">
    <property type="nucleotide sequence ID" value="NZ_JACHGG010000001.1"/>
</dbReference>
<gene>
    <name evidence="1" type="ORF">HNQ93_000753</name>
</gene>
<proteinExistence type="predicted"/>
<protein>
    <recommendedName>
        <fullName evidence="3">STAS/SEC14 domain-containing protein</fullName>
    </recommendedName>
</protein>
<comment type="caution">
    <text evidence="1">The sequence shown here is derived from an EMBL/GenBank/DDBJ whole genome shotgun (WGS) entry which is preliminary data.</text>
</comment>